<dbReference type="InterPro" id="IPR012816">
    <property type="entry name" value="NADAR"/>
</dbReference>
<dbReference type="CDD" id="cd15457">
    <property type="entry name" value="NADAR"/>
    <property type="match status" value="1"/>
</dbReference>
<dbReference type="SUPFAM" id="SSF143990">
    <property type="entry name" value="YbiA-like"/>
    <property type="match status" value="1"/>
</dbReference>
<dbReference type="Proteomes" id="UP000703661">
    <property type="component" value="Unassembled WGS sequence"/>
</dbReference>
<gene>
    <name evidence="2" type="ORF">BGZ80_001096</name>
</gene>
<accession>A0A9P6SY00</accession>
<dbReference type="Gene3D" id="1.10.357.40">
    <property type="entry name" value="YbiA-like"/>
    <property type="match status" value="1"/>
</dbReference>
<dbReference type="NCBIfam" id="TIGR02464">
    <property type="entry name" value="ribofla_fusion"/>
    <property type="match status" value="1"/>
</dbReference>
<protein>
    <recommendedName>
        <fullName evidence="1">NADAR domain-containing protein</fullName>
    </recommendedName>
</protein>
<dbReference type="InterPro" id="IPR037238">
    <property type="entry name" value="YbiA-like_sf"/>
</dbReference>
<keyword evidence="3" id="KW-1185">Reference proteome</keyword>
<proteinExistence type="predicted"/>
<reference evidence="2" key="1">
    <citation type="journal article" date="2020" name="Fungal Divers.">
        <title>Resolving the Mortierellaceae phylogeny through synthesis of multi-gene phylogenetics and phylogenomics.</title>
        <authorList>
            <person name="Vandepol N."/>
            <person name="Liber J."/>
            <person name="Desiro A."/>
            <person name="Na H."/>
            <person name="Kennedy M."/>
            <person name="Barry K."/>
            <person name="Grigoriev I.V."/>
            <person name="Miller A.N."/>
            <person name="O'Donnell K."/>
            <person name="Stajich J.E."/>
            <person name="Bonito G."/>
        </authorList>
    </citation>
    <scope>NUCLEOTIDE SEQUENCE</scope>
    <source>
        <strain evidence="2">NRRL 2769</strain>
    </source>
</reference>
<dbReference type="OrthoDB" id="206452at2759"/>
<evidence type="ECO:0000259" key="1">
    <source>
        <dbReference type="Pfam" id="PF08719"/>
    </source>
</evidence>
<sequence length="164" mass="19031">MKDTINFYRERDAYGEFSNFYYAPITLHGKEWPTTEHYFQAQKFALEENQDYVEMIRIADGPGKAAKMGRNRAWPLRADWEEVKDDIMRECVLQKFLQHENLAKVLLDTGDRYLNEHTTNDSYWADGGNGRGKNMLGIILMETRVKISAMSPEQIAEAIESARS</sequence>
<organism evidence="2 3">
    <name type="scientific">Entomortierella chlamydospora</name>
    <dbReference type="NCBI Taxonomy" id="101097"/>
    <lineage>
        <taxon>Eukaryota</taxon>
        <taxon>Fungi</taxon>
        <taxon>Fungi incertae sedis</taxon>
        <taxon>Mucoromycota</taxon>
        <taxon>Mortierellomycotina</taxon>
        <taxon>Mortierellomycetes</taxon>
        <taxon>Mortierellales</taxon>
        <taxon>Mortierellaceae</taxon>
        <taxon>Entomortierella</taxon>
    </lineage>
</organism>
<evidence type="ECO:0000313" key="2">
    <source>
        <dbReference type="EMBL" id="KAG0010904.1"/>
    </source>
</evidence>
<evidence type="ECO:0000313" key="3">
    <source>
        <dbReference type="Proteomes" id="UP000703661"/>
    </source>
</evidence>
<comment type="caution">
    <text evidence="2">The sequence shown here is derived from an EMBL/GenBank/DDBJ whole genome shotgun (WGS) entry which is preliminary data.</text>
</comment>
<dbReference type="EMBL" id="JAAAID010001245">
    <property type="protein sequence ID" value="KAG0010904.1"/>
    <property type="molecule type" value="Genomic_DNA"/>
</dbReference>
<dbReference type="AlphaFoldDB" id="A0A9P6SY00"/>
<name>A0A9P6SY00_9FUNG</name>
<feature type="domain" description="NADAR" evidence="1">
    <location>
        <begin position="7"/>
        <end position="147"/>
    </location>
</feature>
<dbReference type="Pfam" id="PF08719">
    <property type="entry name" value="NADAR"/>
    <property type="match status" value="1"/>
</dbReference>